<evidence type="ECO:0000259" key="14">
    <source>
        <dbReference type="PROSITE" id="PS51792"/>
    </source>
</evidence>
<feature type="region of interest" description="Disordered" evidence="11">
    <location>
        <begin position="361"/>
        <end position="470"/>
    </location>
</feature>
<dbReference type="Proteomes" id="UP000215289">
    <property type="component" value="Unassembled WGS sequence"/>
</dbReference>
<evidence type="ECO:0000259" key="12">
    <source>
        <dbReference type="PROSITE" id="PS50158"/>
    </source>
</evidence>
<name>A0A397GLB4_9EURO</name>
<comment type="caution">
    <text evidence="15">The sequence shown here is derived from an EMBL/GenBank/DDBJ whole genome shotgun (WGS) entry which is preliminary data.</text>
</comment>
<dbReference type="Pfam" id="PF08783">
    <property type="entry name" value="DWNN"/>
    <property type="match status" value="1"/>
</dbReference>
<feature type="region of interest" description="Disordered" evidence="11">
    <location>
        <begin position="78"/>
        <end position="108"/>
    </location>
</feature>
<sequence>MSSSVHFKFKSQKEPSRVTFDGTGISVFELKREIINQSRLGDGSDFELSIYNEDTGEEYDDDTTIIPRSTSVIARRLPASRPGKGGAARYVSGKMPVSARSTPRNDASISTRAVSNTSNTVSNSVLELNNAQTEEEKINALFNLQASQWKEQQQEMANATPVPFGRGRGKAVNVPDHPPPPGYLCYRCREKGHWIQACPTNNDPKFDGKYRVKRSTGIPRSLQTKVEKPESLALDGSNEDLRNTGVMVNADGDFVIAKPDKAAWELYQEKAKASSAAAAEAAAAEYSKELQSWGLECPIDKRMFLEPTKTPCCHQTYCNDCITNALIESDFVCPGCATEGVLLDNLSVDDEAVSRIKAFEEEKADSRKDTQKNLTVHDSSSNSKGSDSERTVAAEKEPSLPSVNGALDPATKKRPADETPPTADHERSNLSPSSKKQKADPIAQAATVSTNPQTQESSNEVSSIPHDQPMPFGFGFMNPQSMSAMPFTETGFIGGGMGFMNPLGLPANGFPNNMNQAWNPMNTLGFDPLQDGIYGSQQSGAMNGYGQANTYSNMGNASMQIMGMNQMAGPIPPNAGFQQGPGVGHFSNQQRTSFSSPFAREEDSPYFRQPVNPQRHQGRHRRIRPSDYPASTTAPRRGPEHSGIPEVPSGSKPPSSSPPHSLPGPSPVGSSWPGNQLPEYKGEATYTIPEECERLFCDKLRAIFIGEMKFAQQESPGMDAYQSRPNWTGREKRPIRNWVEVWDYVGDAIYRGFLTDMNDERTLFLFFKDSVLGHNLKAGKGFTGRHGRAYLVSAEPTASAVSVSGSTSQTESLPNTVIQRPVPRQYVTGLHTVRDISCAFCGTVLGWKYVFAEEESQRYKVGKFILETKRITMSSSWESPCDTNQPVSPGFLSSAPSGNVNCDEPIEFDSQDEDECEDLFAGIWSPSLAVRRRSRKLDRHLPLFRFPS</sequence>
<accession>A0A397GLB4</accession>
<evidence type="ECO:0000256" key="4">
    <source>
        <dbReference type="ARBA" id="ARBA00011486"/>
    </source>
</evidence>
<dbReference type="STRING" id="1245748.A0A397GLB4"/>
<keyword evidence="16" id="KW-1185">Reference proteome</keyword>
<dbReference type="PROSITE" id="PS51792">
    <property type="entry name" value="YIPPEE"/>
    <property type="match status" value="1"/>
</dbReference>
<feature type="compositionally biased region" description="Basic and acidic residues" evidence="11">
    <location>
        <begin position="386"/>
        <end position="398"/>
    </location>
</feature>
<comment type="subunit">
    <text evidence="4">Interacts with ODC and thereby sterically blocks ODC homodimerization.</text>
</comment>
<dbReference type="PROSITE" id="PS50158">
    <property type="entry name" value="ZF_CCHC"/>
    <property type="match status" value="1"/>
</dbReference>
<dbReference type="EMBL" id="NIDN02000197">
    <property type="protein sequence ID" value="RLL94565.1"/>
    <property type="molecule type" value="Genomic_DNA"/>
</dbReference>
<feature type="region of interest" description="Disordered" evidence="11">
    <location>
        <begin position="570"/>
        <end position="676"/>
    </location>
</feature>
<comment type="function">
    <text evidence="1">Ornithine decarboxylase (ODC) antizyme protein that negatively regulates ODC activity and intracellular polyamine biosynthesis in response to increased intracellular polyamine levels. Binds to ODC monomers, inhibiting the assembly of the functional ODC homodimer, and targets the monomers for ubiquitin-independent proteolytic destruction by the 26S proteasome.</text>
</comment>
<evidence type="ECO:0000256" key="9">
    <source>
        <dbReference type="ARBA" id="ARBA00023242"/>
    </source>
</evidence>
<dbReference type="InterPro" id="IPR002993">
    <property type="entry name" value="ODC_AZ"/>
</dbReference>
<organism evidence="15 16">
    <name type="scientific">Aspergillus turcosus</name>
    <dbReference type="NCBI Taxonomy" id="1245748"/>
    <lineage>
        <taxon>Eukaryota</taxon>
        <taxon>Fungi</taxon>
        <taxon>Dikarya</taxon>
        <taxon>Ascomycota</taxon>
        <taxon>Pezizomycotina</taxon>
        <taxon>Eurotiomycetes</taxon>
        <taxon>Eurotiomycetidae</taxon>
        <taxon>Eurotiales</taxon>
        <taxon>Aspergillaceae</taxon>
        <taxon>Aspergillus</taxon>
        <taxon>Aspergillus subgen. Fumigati</taxon>
    </lineage>
</organism>
<dbReference type="PANTHER" id="PTHR15439">
    <property type="entry name" value="RETINOBLASTOMA-BINDING PROTEIN 6"/>
    <property type="match status" value="1"/>
</dbReference>
<evidence type="ECO:0000313" key="15">
    <source>
        <dbReference type="EMBL" id="RLL94565.1"/>
    </source>
</evidence>
<keyword evidence="7 10" id="KW-0863">Zinc-finger</keyword>
<dbReference type="InterPro" id="IPR004910">
    <property type="entry name" value="Yippee/Mis18/Cereblon"/>
</dbReference>
<dbReference type="Pfam" id="PF03226">
    <property type="entry name" value="Yippee-Mis18"/>
    <property type="match status" value="1"/>
</dbReference>
<dbReference type="InterPro" id="IPR014891">
    <property type="entry name" value="DWNN_domain"/>
</dbReference>
<evidence type="ECO:0000256" key="3">
    <source>
        <dbReference type="ARBA" id="ARBA00008796"/>
    </source>
</evidence>
<dbReference type="GO" id="GO:0006511">
    <property type="term" value="P:ubiquitin-dependent protein catabolic process"/>
    <property type="evidence" value="ECO:0007669"/>
    <property type="project" value="TreeGrafter"/>
</dbReference>
<dbReference type="Gene3D" id="3.10.20.90">
    <property type="entry name" value="Phosphatidylinositol 3-kinase Catalytic Subunit, Chain A, domain 1"/>
    <property type="match status" value="1"/>
</dbReference>
<feature type="domain" description="DWNN" evidence="13">
    <location>
        <begin position="5"/>
        <end position="78"/>
    </location>
</feature>
<evidence type="ECO:0000256" key="8">
    <source>
        <dbReference type="ARBA" id="ARBA00022833"/>
    </source>
</evidence>
<dbReference type="Pfam" id="PF13696">
    <property type="entry name" value="zf-CCHC_2"/>
    <property type="match status" value="1"/>
</dbReference>
<dbReference type="PROSITE" id="PS51282">
    <property type="entry name" value="DWNN"/>
    <property type="match status" value="1"/>
</dbReference>
<dbReference type="SMART" id="SM01180">
    <property type="entry name" value="DWNN"/>
    <property type="match status" value="1"/>
</dbReference>
<dbReference type="GO" id="GO:0061630">
    <property type="term" value="F:ubiquitin protein ligase activity"/>
    <property type="evidence" value="ECO:0007669"/>
    <property type="project" value="InterPro"/>
</dbReference>
<feature type="compositionally biased region" description="Basic and acidic residues" evidence="11">
    <location>
        <begin position="361"/>
        <end position="371"/>
    </location>
</feature>
<dbReference type="GO" id="GO:0008270">
    <property type="term" value="F:zinc ion binding"/>
    <property type="evidence" value="ECO:0007669"/>
    <property type="project" value="UniProtKB-KW"/>
</dbReference>
<dbReference type="InterPro" id="IPR033489">
    <property type="entry name" value="RBBP6"/>
</dbReference>
<comment type="similarity">
    <text evidence="3">Belongs to the ODC antizyme family.</text>
</comment>
<evidence type="ECO:0000256" key="2">
    <source>
        <dbReference type="ARBA" id="ARBA00004123"/>
    </source>
</evidence>
<dbReference type="PANTHER" id="PTHR15439:SF0">
    <property type="entry name" value="CELL DIVISION CYCLE AND APOPTOSIS REGULATOR PROTEIN 1-RELATED"/>
    <property type="match status" value="1"/>
</dbReference>
<dbReference type="GO" id="GO:0003676">
    <property type="term" value="F:nucleic acid binding"/>
    <property type="evidence" value="ECO:0007669"/>
    <property type="project" value="InterPro"/>
</dbReference>
<dbReference type="Gene3D" id="4.10.60.10">
    <property type="entry name" value="Zinc finger, CCHC-type"/>
    <property type="match status" value="1"/>
</dbReference>
<evidence type="ECO:0000256" key="5">
    <source>
        <dbReference type="ARBA" id="ARBA00022723"/>
    </source>
</evidence>
<keyword evidence="5" id="KW-0479">Metal-binding</keyword>
<gene>
    <name evidence="15" type="ORF">CFD26_101629</name>
</gene>
<evidence type="ECO:0000256" key="7">
    <source>
        <dbReference type="ARBA" id="ARBA00022771"/>
    </source>
</evidence>
<dbReference type="InterPro" id="IPR025829">
    <property type="entry name" value="Zn_knuckle_CX2CX3GHX4C"/>
</dbReference>
<feature type="domain" description="Yippee" evidence="14">
    <location>
        <begin position="780"/>
        <end position="875"/>
    </location>
</feature>
<dbReference type="SUPFAM" id="SSF57756">
    <property type="entry name" value="Retrovirus zinc finger-like domains"/>
    <property type="match status" value="1"/>
</dbReference>
<feature type="compositionally biased region" description="Polar residues" evidence="11">
    <location>
        <begin position="99"/>
        <end position="108"/>
    </location>
</feature>
<comment type="subcellular location">
    <subcellularLocation>
        <location evidence="2">Nucleus</location>
    </subcellularLocation>
</comment>
<feature type="compositionally biased region" description="Polar residues" evidence="11">
    <location>
        <begin position="446"/>
        <end position="462"/>
    </location>
</feature>
<keyword evidence="8" id="KW-0862">Zinc</keyword>
<dbReference type="CDD" id="cd16620">
    <property type="entry name" value="vRING-HC-C4C4_RBBP6"/>
    <property type="match status" value="1"/>
</dbReference>
<dbReference type="Pfam" id="PF02100">
    <property type="entry name" value="ODC_AZ"/>
    <property type="match status" value="1"/>
</dbReference>
<dbReference type="InterPro" id="IPR001878">
    <property type="entry name" value="Znf_CCHC"/>
</dbReference>
<feature type="compositionally biased region" description="Pro residues" evidence="11">
    <location>
        <begin position="655"/>
        <end position="666"/>
    </location>
</feature>
<dbReference type="AlphaFoldDB" id="A0A397GLB4"/>
<dbReference type="InterPro" id="IPR034751">
    <property type="entry name" value="Yippee"/>
</dbReference>
<dbReference type="GO" id="GO:0006397">
    <property type="term" value="P:mRNA processing"/>
    <property type="evidence" value="ECO:0007669"/>
    <property type="project" value="InterPro"/>
</dbReference>
<keyword evidence="6" id="KW-0688">Ribosomal frameshifting</keyword>
<evidence type="ECO:0000256" key="6">
    <source>
        <dbReference type="ARBA" id="ARBA00022758"/>
    </source>
</evidence>
<dbReference type="GO" id="GO:0016567">
    <property type="term" value="P:protein ubiquitination"/>
    <property type="evidence" value="ECO:0007669"/>
    <property type="project" value="InterPro"/>
</dbReference>
<feature type="compositionally biased region" description="Polar residues" evidence="11">
    <location>
        <begin position="586"/>
        <end position="596"/>
    </location>
</feature>
<dbReference type="Gene3D" id="3.30.40.10">
    <property type="entry name" value="Zinc/RING finger domain, C3HC4 (zinc finger)"/>
    <property type="match status" value="1"/>
</dbReference>
<evidence type="ECO:0000259" key="13">
    <source>
        <dbReference type="PROSITE" id="PS51282"/>
    </source>
</evidence>
<proteinExistence type="inferred from homology"/>
<dbReference type="InterPro" id="IPR013083">
    <property type="entry name" value="Znf_RING/FYVE/PHD"/>
</dbReference>
<dbReference type="SUPFAM" id="SSF57850">
    <property type="entry name" value="RING/U-box"/>
    <property type="match status" value="1"/>
</dbReference>
<dbReference type="GO" id="GO:0008073">
    <property type="term" value="F:ornithine decarboxylase inhibitor activity"/>
    <property type="evidence" value="ECO:0007669"/>
    <property type="project" value="InterPro"/>
</dbReference>
<protein>
    <submittedName>
        <fullName evidence="15">Uncharacterized protein</fullName>
    </submittedName>
</protein>
<evidence type="ECO:0000256" key="10">
    <source>
        <dbReference type="PROSITE-ProRule" id="PRU00047"/>
    </source>
</evidence>
<keyword evidence="9" id="KW-0539">Nucleus</keyword>
<evidence type="ECO:0000256" key="11">
    <source>
        <dbReference type="SAM" id="MobiDB-lite"/>
    </source>
</evidence>
<evidence type="ECO:0000313" key="16">
    <source>
        <dbReference type="Proteomes" id="UP000215289"/>
    </source>
</evidence>
<feature type="compositionally biased region" description="Basic and acidic residues" evidence="11">
    <location>
        <begin position="410"/>
        <end position="428"/>
    </location>
</feature>
<evidence type="ECO:0000256" key="1">
    <source>
        <dbReference type="ARBA" id="ARBA00002307"/>
    </source>
</evidence>
<feature type="domain" description="CCHC-type" evidence="12">
    <location>
        <begin position="185"/>
        <end position="199"/>
    </location>
</feature>
<dbReference type="GO" id="GO:0075523">
    <property type="term" value="P:viral translational frameshifting"/>
    <property type="evidence" value="ECO:0007669"/>
    <property type="project" value="UniProtKB-KW"/>
</dbReference>
<reference evidence="15 16" key="1">
    <citation type="submission" date="2018-08" db="EMBL/GenBank/DDBJ databases">
        <title>Draft genome sequences of two Aspergillus turcosus clinical strains isolated from bronchoalveolar lavage fluid: one azole-susceptible and the other azole-resistant.</title>
        <authorList>
            <person name="Parent-Michaud M."/>
            <person name="Dufresne P.J."/>
            <person name="Fournier E."/>
            <person name="Martineau C."/>
            <person name="Moreira S."/>
            <person name="Perkins V."/>
            <person name="De Repentigny L."/>
            <person name="Dufresne S.F."/>
        </authorList>
    </citation>
    <scope>NUCLEOTIDE SEQUENCE [LARGE SCALE GENOMIC DNA]</scope>
    <source>
        <strain evidence="15">HMR AF 1038</strain>
    </source>
</reference>
<dbReference type="InterPro" id="IPR036875">
    <property type="entry name" value="Znf_CCHC_sf"/>
</dbReference>
<dbReference type="OrthoDB" id="106784at2759"/>
<dbReference type="GO" id="GO:0005634">
    <property type="term" value="C:nucleus"/>
    <property type="evidence" value="ECO:0007669"/>
    <property type="project" value="UniProtKB-SubCell"/>
</dbReference>